<keyword evidence="1" id="KW-0175">Coiled coil</keyword>
<feature type="region of interest" description="Disordered" evidence="2">
    <location>
        <begin position="83"/>
        <end position="105"/>
    </location>
</feature>
<sequence length="356" mass="39451">MNPTPNIDFGHATHPFFSANALVVNQPLDFGLPSNVPEWFQPIQAMIFNRFAHIESLIQENQQLRTALDAANQSIKALEANQFPLPTSTTPPAPTTLKSSGSSASKYATITPPTAPTNPLTKASPVSFASVAAKNKDTKPKITKTMSHKQKSMTSRHKIQVIARSFTPVSETAGYQYIYLPRRYREPISSIRTKLHSLRIDNARILDVFYPTRRVVGLLFHNDYVPTVLDILTKAGIIPLSDFNPRDEAHLCDPKHAQLPPAERTAMITTIHTTHLLRTLKRIRSDVRPAVLRAFIECNWHTATQYNDYINELAASNNSQPPTFVDTEMSDIPTASPSTLAPPSPTGDGQPAEDQL</sequence>
<organism evidence="3 4">
    <name type="scientific">Rhizopus microsporus ATCC 52813</name>
    <dbReference type="NCBI Taxonomy" id="1340429"/>
    <lineage>
        <taxon>Eukaryota</taxon>
        <taxon>Fungi</taxon>
        <taxon>Fungi incertae sedis</taxon>
        <taxon>Mucoromycota</taxon>
        <taxon>Mucoromycotina</taxon>
        <taxon>Mucoromycetes</taxon>
        <taxon>Mucorales</taxon>
        <taxon>Mucorineae</taxon>
        <taxon>Rhizopodaceae</taxon>
        <taxon>Rhizopus</taxon>
    </lineage>
</organism>
<dbReference type="Proteomes" id="UP000242254">
    <property type="component" value="Unassembled WGS sequence"/>
</dbReference>
<proteinExistence type="predicted"/>
<accession>A0A2G4SRM6</accession>
<name>A0A2G4SRM6_RHIZD</name>
<dbReference type="EMBL" id="KZ303852">
    <property type="protein sequence ID" value="PHZ11437.1"/>
    <property type="molecule type" value="Genomic_DNA"/>
</dbReference>
<feature type="region of interest" description="Disordered" evidence="2">
    <location>
        <begin position="320"/>
        <end position="356"/>
    </location>
</feature>
<dbReference type="STRING" id="1340429.A0A2G4SRM6"/>
<reference evidence="3 4" key="1">
    <citation type="journal article" date="2016" name="Proc. Natl. Acad. Sci. U.S.A.">
        <title>Lipid metabolic changes in an early divergent fungus govern the establishment of a mutualistic symbiosis with endobacteria.</title>
        <authorList>
            <person name="Lastovetsky O.A."/>
            <person name="Gaspar M.L."/>
            <person name="Mondo S.J."/>
            <person name="LaButti K.M."/>
            <person name="Sandor L."/>
            <person name="Grigoriev I.V."/>
            <person name="Henry S.A."/>
            <person name="Pawlowska T.E."/>
        </authorList>
    </citation>
    <scope>NUCLEOTIDE SEQUENCE [LARGE SCALE GENOMIC DNA]</scope>
    <source>
        <strain evidence="3 4">ATCC 52813</strain>
    </source>
</reference>
<evidence type="ECO:0000313" key="4">
    <source>
        <dbReference type="Proteomes" id="UP000242254"/>
    </source>
</evidence>
<evidence type="ECO:0000313" key="3">
    <source>
        <dbReference type="EMBL" id="PHZ11437.1"/>
    </source>
</evidence>
<dbReference type="RefSeq" id="XP_023465145.1">
    <property type="nucleotide sequence ID" value="XM_023610096.1"/>
</dbReference>
<evidence type="ECO:0000256" key="1">
    <source>
        <dbReference type="SAM" id="Coils"/>
    </source>
</evidence>
<gene>
    <name evidence="3" type="ORF">RHIMIDRAFT_244630</name>
</gene>
<feature type="coiled-coil region" evidence="1">
    <location>
        <begin position="54"/>
        <end position="81"/>
    </location>
</feature>
<protein>
    <submittedName>
        <fullName evidence="3">Uncharacterized protein</fullName>
    </submittedName>
</protein>
<dbReference type="GeneID" id="35441086"/>
<keyword evidence="4" id="KW-1185">Reference proteome</keyword>
<evidence type="ECO:0000256" key="2">
    <source>
        <dbReference type="SAM" id="MobiDB-lite"/>
    </source>
</evidence>
<dbReference type="AlphaFoldDB" id="A0A2G4SRM6"/>